<dbReference type="AlphaFoldDB" id="R0L0D0"/>
<evidence type="ECO:0000256" key="3">
    <source>
        <dbReference type="ARBA" id="ARBA00023242"/>
    </source>
</evidence>
<evidence type="ECO:0000313" key="4">
    <source>
        <dbReference type="EMBL" id="EOA99073.1"/>
    </source>
</evidence>
<accession>R0L0D0</accession>
<dbReference type="Proteomes" id="UP000296049">
    <property type="component" value="Unassembled WGS sequence"/>
</dbReference>
<keyword evidence="1" id="KW-0805">Transcription regulation</keyword>
<proteinExistence type="predicted"/>
<dbReference type="EMBL" id="KB743383">
    <property type="protein sequence ID" value="EOA99073.1"/>
    <property type="molecule type" value="Genomic_DNA"/>
</dbReference>
<organism evidence="4 5">
    <name type="scientific">Anas platyrhynchos</name>
    <name type="common">Mallard</name>
    <name type="synonym">Anas boschas</name>
    <dbReference type="NCBI Taxonomy" id="8839"/>
    <lineage>
        <taxon>Eukaryota</taxon>
        <taxon>Metazoa</taxon>
        <taxon>Chordata</taxon>
        <taxon>Craniata</taxon>
        <taxon>Vertebrata</taxon>
        <taxon>Euteleostomi</taxon>
        <taxon>Archelosauria</taxon>
        <taxon>Archosauria</taxon>
        <taxon>Dinosauria</taxon>
        <taxon>Saurischia</taxon>
        <taxon>Theropoda</taxon>
        <taxon>Coelurosauria</taxon>
        <taxon>Aves</taxon>
        <taxon>Neognathae</taxon>
        <taxon>Galloanserae</taxon>
        <taxon>Anseriformes</taxon>
        <taxon>Anatidae</taxon>
        <taxon>Anatinae</taxon>
        <taxon>Anas</taxon>
    </lineage>
</organism>
<name>R0L0D0_ANAPL</name>
<keyword evidence="2" id="KW-0804">Transcription</keyword>
<keyword evidence="5" id="KW-1185">Reference proteome</keyword>
<dbReference type="Gene3D" id="3.30.450.20">
    <property type="entry name" value="PAS domain"/>
    <property type="match status" value="1"/>
</dbReference>
<evidence type="ECO:0000256" key="1">
    <source>
        <dbReference type="ARBA" id="ARBA00023015"/>
    </source>
</evidence>
<protein>
    <submittedName>
        <fullName evidence="4">Neuronal PAS domain-containing protein 3</fullName>
    </submittedName>
</protein>
<gene>
    <name evidence="4" type="ORF">Anapl_12090</name>
</gene>
<dbReference type="PANTHER" id="PTHR23043:SF30">
    <property type="entry name" value="NEURONAL PAS DOMAIN-CONTAINING PROTEIN 3"/>
    <property type="match status" value="1"/>
</dbReference>
<sequence>MTSKVALGTEISVCWNHITKAKQKLQTEICIDKCACPHTRTHMQAFHIFTQDTEPFIIDLFILFERISAHTVKQQFSVGFVLFMQSVWSLDGFVFALNQEGKFLYISETVSIYLGLSQHFFHFVQLSTDYGYERHISSLIAADHSATECQCMGDSVGTYLEQWAPSVFWNVIPEQLQNPEKLVKYLEREPPSVENITTNTCPDQPQSVSLISSLIPVALGW</sequence>
<reference evidence="5" key="1">
    <citation type="journal article" date="2013" name="Nat. Genet.">
        <title>The duck genome and transcriptome provide insight into an avian influenza virus reservoir species.</title>
        <authorList>
            <person name="Huang Y."/>
            <person name="Li Y."/>
            <person name="Burt D.W."/>
            <person name="Chen H."/>
            <person name="Zhang Y."/>
            <person name="Qian W."/>
            <person name="Kim H."/>
            <person name="Gan S."/>
            <person name="Zhao Y."/>
            <person name="Li J."/>
            <person name="Yi K."/>
            <person name="Feng H."/>
            <person name="Zhu P."/>
            <person name="Li B."/>
            <person name="Liu Q."/>
            <person name="Fairley S."/>
            <person name="Magor K.E."/>
            <person name="Du Z."/>
            <person name="Hu X."/>
            <person name="Goodman L."/>
            <person name="Tafer H."/>
            <person name="Vignal A."/>
            <person name="Lee T."/>
            <person name="Kim K.W."/>
            <person name="Sheng Z."/>
            <person name="An Y."/>
            <person name="Searle S."/>
            <person name="Herrero J."/>
            <person name="Groenen M.A."/>
            <person name="Crooijmans R.P."/>
            <person name="Faraut T."/>
            <person name="Cai Q."/>
            <person name="Webster R.G."/>
            <person name="Aldridge J.R."/>
            <person name="Warren W.C."/>
            <person name="Bartschat S."/>
            <person name="Kehr S."/>
            <person name="Marz M."/>
            <person name="Stadler P.F."/>
            <person name="Smith J."/>
            <person name="Kraus R.H."/>
            <person name="Zhao Y."/>
            <person name="Ren L."/>
            <person name="Fei J."/>
            <person name="Morisson M."/>
            <person name="Kaiser P."/>
            <person name="Griffin D.K."/>
            <person name="Rao M."/>
            <person name="Pitel F."/>
            <person name="Wang J."/>
            <person name="Li N."/>
        </authorList>
    </citation>
    <scope>NUCLEOTIDE SEQUENCE [LARGE SCALE GENOMIC DNA]</scope>
</reference>
<dbReference type="GO" id="GO:0000981">
    <property type="term" value="F:DNA-binding transcription factor activity, RNA polymerase II-specific"/>
    <property type="evidence" value="ECO:0007669"/>
    <property type="project" value="TreeGrafter"/>
</dbReference>
<dbReference type="PANTHER" id="PTHR23043">
    <property type="entry name" value="HYPOXIA-INDUCIBLE FACTOR 1 ALPHA"/>
    <property type="match status" value="1"/>
</dbReference>
<evidence type="ECO:0000256" key="2">
    <source>
        <dbReference type="ARBA" id="ARBA00023163"/>
    </source>
</evidence>
<evidence type="ECO:0000313" key="5">
    <source>
        <dbReference type="Proteomes" id="UP000296049"/>
    </source>
</evidence>
<keyword evidence="3" id="KW-0539">Nucleus</keyword>
<dbReference type="GO" id="GO:0000977">
    <property type="term" value="F:RNA polymerase II transcription regulatory region sequence-specific DNA binding"/>
    <property type="evidence" value="ECO:0007669"/>
    <property type="project" value="TreeGrafter"/>
</dbReference>